<dbReference type="EMBL" id="CP040017">
    <property type="protein sequence ID" value="QCP13639.1"/>
    <property type="molecule type" value="Genomic_DNA"/>
</dbReference>
<evidence type="ECO:0000313" key="3">
    <source>
        <dbReference type="Proteomes" id="UP000298763"/>
    </source>
</evidence>
<evidence type="ECO:0000313" key="4">
    <source>
        <dbReference type="Proteomes" id="UP000584325"/>
    </source>
</evidence>
<dbReference type="EMBL" id="JACHXS010000009">
    <property type="protein sequence ID" value="MBB3223471.1"/>
    <property type="molecule type" value="Genomic_DNA"/>
</dbReference>
<protein>
    <submittedName>
        <fullName evidence="1">Uncharacterized protein</fullName>
    </submittedName>
</protein>
<dbReference type="RefSeq" id="WP_137316418.1">
    <property type="nucleotide sequence ID" value="NZ_CP040017.1"/>
</dbReference>
<reference evidence="2 3" key="1">
    <citation type="submission" date="2019-05" db="EMBL/GenBank/DDBJ databases">
        <title>Draft Genome Sequences of Six Type Strains of the Genus Massilia.</title>
        <authorList>
            <person name="Miess H."/>
            <person name="Frediansyhah A."/>
            <person name="Gross H."/>
        </authorList>
    </citation>
    <scope>NUCLEOTIDE SEQUENCE [LARGE SCALE GENOMIC DNA]</scope>
    <source>
        <strain evidence="2 3">DSMZ 26121</strain>
    </source>
</reference>
<dbReference type="Proteomes" id="UP000298763">
    <property type="component" value="Chromosome"/>
</dbReference>
<accession>A0A4P8HUH4</accession>
<dbReference type="AlphaFoldDB" id="A0A4P8HUH4"/>
<sequence length="240" mass="26518">MSATIYVTRRSFATMTLIAPLDYYDRVTLSDDPATDPSDKEGYYLKNLSHLAVSILPDNAHVAVHLNAGAPEVSFPTELRGCIFEHAPHLPPNYQRIVAYWSGTPINADDDCAIYYQCPTQRYEVPMANPEGGSELIASQDNARPIDALVSEGVVVSIVGLSALLADAADDDFVSVVLPIDDDLLGLDNGGFLAESVYSVTSKRVERIFLQVADIRRSPDPQSIYIDILRYEELDYGFYY</sequence>
<keyword evidence="3" id="KW-1185">Reference proteome</keyword>
<proteinExistence type="predicted"/>
<organism evidence="1 4">
    <name type="scientific">Pseudoduganella umbonata</name>
    <dbReference type="NCBI Taxonomy" id="864828"/>
    <lineage>
        <taxon>Bacteria</taxon>
        <taxon>Pseudomonadati</taxon>
        <taxon>Pseudomonadota</taxon>
        <taxon>Betaproteobacteria</taxon>
        <taxon>Burkholderiales</taxon>
        <taxon>Oxalobacteraceae</taxon>
        <taxon>Telluria group</taxon>
        <taxon>Pseudoduganella</taxon>
    </lineage>
</organism>
<name>A0A4P8HUH4_9BURK</name>
<gene>
    <name evidence="2" type="ORF">FCL38_26785</name>
    <name evidence="1" type="ORF">FHS02_004317</name>
</gene>
<evidence type="ECO:0000313" key="2">
    <source>
        <dbReference type="EMBL" id="QCP13639.1"/>
    </source>
</evidence>
<evidence type="ECO:0000313" key="1">
    <source>
        <dbReference type="EMBL" id="MBB3223471.1"/>
    </source>
</evidence>
<dbReference type="Proteomes" id="UP000584325">
    <property type="component" value="Unassembled WGS sequence"/>
</dbReference>
<reference evidence="1 4" key="2">
    <citation type="submission" date="2020-08" db="EMBL/GenBank/DDBJ databases">
        <title>Genomic Encyclopedia of Type Strains, Phase III (KMG-III): the genomes of soil and plant-associated and newly described type strains.</title>
        <authorList>
            <person name="Whitman W."/>
        </authorList>
    </citation>
    <scope>NUCLEOTIDE SEQUENCE [LARGE SCALE GENOMIC DNA]</scope>
    <source>
        <strain evidence="1 4">CECT 7753</strain>
    </source>
</reference>
<dbReference type="OrthoDB" id="8756963at2"/>